<keyword evidence="3" id="KW-1185">Reference proteome</keyword>
<organism evidence="2 3">
    <name type="scientific">Psychrobacter aquaticus CMS 56</name>
    <dbReference type="NCBI Taxonomy" id="1354303"/>
    <lineage>
        <taxon>Bacteria</taxon>
        <taxon>Pseudomonadati</taxon>
        <taxon>Pseudomonadota</taxon>
        <taxon>Gammaproteobacteria</taxon>
        <taxon>Moraxellales</taxon>
        <taxon>Moraxellaceae</taxon>
        <taxon>Psychrobacter</taxon>
    </lineage>
</organism>
<dbReference type="InterPro" id="IPR006448">
    <property type="entry name" value="Phage_term_ssu_P27"/>
</dbReference>
<dbReference type="Pfam" id="PF05119">
    <property type="entry name" value="Terminase_4"/>
    <property type="match status" value="1"/>
</dbReference>
<comment type="caution">
    <text evidence="2">The sequence shown here is derived from an EMBL/GenBank/DDBJ whole genome shotgun (WGS) entry which is preliminary data.</text>
</comment>
<accession>U4T243</accession>
<sequence>MGGIASVPGRGRKADPRKSKNKNINVPTFSEVVDIEPPEYMSDLEFAPMIWRSIVPELLENELLRITDMHNVEVFCMAYDTYRKSQMELAKEGVTVLGASGSPIKNPALTALNEAARQMATFGSLLGLDPSSRQRLTGAGDKNQTNPFAGVLNM</sequence>
<protein>
    <submittedName>
        <fullName evidence="2">Putative terminase (Small subunit)</fullName>
    </submittedName>
</protein>
<gene>
    <name evidence="2" type="ORF">M917_2308</name>
</gene>
<evidence type="ECO:0000313" key="3">
    <source>
        <dbReference type="Proteomes" id="UP000016761"/>
    </source>
</evidence>
<reference evidence="2 3" key="1">
    <citation type="journal article" date="2013" name="Genome Announc.">
        <title>Draft Genome Sequence of Psychrobacter aquaticus Strain CMS 56T, Isolated from a Cyanobacterial Mat Sample Collected from Water Bodies in the McMurdo Dry Valley Region of Antarctica.</title>
        <authorList>
            <person name="Reddy G.S."/>
            <person name="Ara S."/>
            <person name="Singh A."/>
            <person name="Kumar Pinnaka A."/>
            <person name="Shivaji S."/>
        </authorList>
    </citation>
    <scope>NUCLEOTIDE SEQUENCE [LARGE SCALE GENOMIC DNA]</scope>
    <source>
        <strain evidence="2 3">CMS 56</strain>
    </source>
</reference>
<name>U4T243_9GAMM</name>
<feature type="region of interest" description="Disordered" evidence="1">
    <location>
        <begin position="133"/>
        <end position="154"/>
    </location>
</feature>
<dbReference type="PATRIC" id="fig|1354303.4.peg.2274"/>
<evidence type="ECO:0000256" key="1">
    <source>
        <dbReference type="SAM" id="MobiDB-lite"/>
    </source>
</evidence>
<evidence type="ECO:0000313" key="2">
    <source>
        <dbReference type="EMBL" id="ERL54962.1"/>
    </source>
</evidence>
<dbReference type="RefSeq" id="WP_021814931.1">
    <property type="nucleotide sequence ID" value="NZ_AUSW01000034.1"/>
</dbReference>
<feature type="region of interest" description="Disordered" evidence="1">
    <location>
        <begin position="1"/>
        <end position="23"/>
    </location>
</feature>
<dbReference type="EMBL" id="AUSW01000034">
    <property type="protein sequence ID" value="ERL54962.1"/>
    <property type="molecule type" value="Genomic_DNA"/>
</dbReference>
<proteinExistence type="predicted"/>
<dbReference type="Proteomes" id="UP000016761">
    <property type="component" value="Unassembled WGS sequence"/>
</dbReference>
<dbReference type="AlphaFoldDB" id="U4T243"/>
<dbReference type="NCBIfam" id="TIGR01558">
    <property type="entry name" value="sm_term_P27"/>
    <property type="match status" value="1"/>
</dbReference>
<dbReference type="STRING" id="1354303.M917_2308"/>
<dbReference type="OrthoDB" id="9098057at2"/>
<dbReference type="eggNOG" id="COG3747">
    <property type="taxonomic scope" value="Bacteria"/>
</dbReference>